<dbReference type="PRINTS" id="PR01165">
    <property type="entry name" value="CYCOXIDASEI"/>
</dbReference>
<dbReference type="PANTHER" id="PTHR10422:SF18">
    <property type="entry name" value="CYTOCHROME C OXIDASE SUBUNIT 1"/>
    <property type="match status" value="1"/>
</dbReference>
<keyword evidence="4" id="KW-1133">Transmembrane helix</keyword>
<dbReference type="EMBL" id="QWEH01000051">
    <property type="protein sequence ID" value="RHW29198.1"/>
    <property type="molecule type" value="Genomic_DNA"/>
</dbReference>
<keyword evidence="4" id="KW-0812">Transmembrane</keyword>
<feature type="non-terminal residue" evidence="6">
    <location>
        <position position="1"/>
    </location>
</feature>
<evidence type="ECO:0000256" key="1">
    <source>
        <dbReference type="ARBA" id="ARBA00022660"/>
    </source>
</evidence>
<feature type="domain" description="Cytochrome oxidase subunit I profile" evidence="5">
    <location>
        <begin position="1"/>
        <end position="177"/>
    </location>
</feature>
<comment type="caution">
    <text evidence="6">The sequence shown here is derived from an EMBL/GenBank/DDBJ whole genome shotgun (WGS) entry which is preliminary data.</text>
</comment>
<gene>
    <name evidence="6" type="ORF">D1B32_23475</name>
</gene>
<dbReference type="InterPro" id="IPR000883">
    <property type="entry name" value="Cyt_C_Oxase_1"/>
</dbReference>
<reference evidence="6 7" key="1">
    <citation type="journal article" date="2007" name="Int. J. Syst. Evol. Microbiol.">
        <title>Oceanobacillus profundus sp. nov., isolated from a deep-sea sediment core.</title>
        <authorList>
            <person name="Kim Y.G."/>
            <person name="Choi D.H."/>
            <person name="Hyun S."/>
            <person name="Cho B.C."/>
        </authorList>
    </citation>
    <scope>NUCLEOTIDE SEQUENCE [LARGE SCALE GENOMIC DNA]</scope>
    <source>
        <strain evidence="6 7">DSM 18246</strain>
    </source>
</reference>
<feature type="transmembrane region" description="Helical" evidence="4">
    <location>
        <begin position="148"/>
        <end position="170"/>
    </location>
</feature>
<dbReference type="InterPro" id="IPR036927">
    <property type="entry name" value="Cyt_c_oxase-like_su1_sf"/>
</dbReference>
<dbReference type="GO" id="GO:0004129">
    <property type="term" value="F:cytochrome-c oxidase activity"/>
    <property type="evidence" value="ECO:0007669"/>
    <property type="project" value="InterPro"/>
</dbReference>
<keyword evidence="2" id="KW-0249">Electron transport</keyword>
<dbReference type="PANTHER" id="PTHR10422">
    <property type="entry name" value="CYTOCHROME C OXIDASE SUBUNIT 1"/>
    <property type="match status" value="1"/>
</dbReference>
<dbReference type="Proteomes" id="UP000285456">
    <property type="component" value="Unassembled WGS sequence"/>
</dbReference>
<organism evidence="6 7">
    <name type="scientific">Oceanobacillus profundus</name>
    <dbReference type="NCBI Taxonomy" id="372463"/>
    <lineage>
        <taxon>Bacteria</taxon>
        <taxon>Bacillati</taxon>
        <taxon>Bacillota</taxon>
        <taxon>Bacilli</taxon>
        <taxon>Bacillales</taxon>
        <taxon>Bacillaceae</taxon>
        <taxon>Oceanobacillus</taxon>
    </lineage>
</organism>
<evidence type="ECO:0000256" key="4">
    <source>
        <dbReference type="SAM" id="Phobius"/>
    </source>
</evidence>
<dbReference type="GO" id="GO:0022904">
    <property type="term" value="P:respiratory electron transport chain"/>
    <property type="evidence" value="ECO:0007669"/>
    <property type="project" value="TreeGrafter"/>
</dbReference>
<dbReference type="GO" id="GO:0020037">
    <property type="term" value="F:heme binding"/>
    <property type="evidence" value="ECO:0007669"/>
    <property type="project" value="InterPro"/>
</dbReference>
<dbReference type="PROSITE" id="PS50855">
    <property type="entry name" value="COX1"/>
    <property type="match status" value="1"/>
</dbReference>
<name>A0A417Y8V5_9BACI</name>
<evidence type="ECO:0000313" key="6">
    <source>
        <dbReference type="EMBL" id="RHW29198.1"/>
    </source>
</evidence>
<evidence type="ECO:0000256" key="2">
    <source>
        <dbReference type="ARBA" id="ARBA00022982"/>
    </source>
</evidence>
<evidence type="ECO:0000259" key="5">
    <source>
        <dbReference type="PROSITE" id="PS50855"/>
    </source>
</evidence>
<evidence type="ECO:0000313" key="7">
    <source>
        <dbReference type="Proteomes" id="UP000285456"/>
    </source>
</evidence>
<feature type="transmembrane region" description="Helical" evidence="4">
    <location>
        <begin position="112"/>
        <end position="136"/>
    </location>
</feature>
<dbReference type="GO" id="GO:0015990">
    <property type="term" value="P:electron transport coupled proton transport"/>
    <property type="evidence" value="ECO:0007669"/>
    <property type="project" value="TreeGrafter"/>
</dbReference>
<proteinExistence type="predicted"/>
<feature type="transmembrane region" description="Helical" evidence="4">
    <location>
        <begin position="20"/>
        <end position="46"/>
    </location>
</feature>
<dbReference type="GO" id="GO:0016020">
    <property type="term" value="C:membrane"/>
    <property type="evidence" value="ECO:0007669"/>
    <property type="project" value="InterPro"/>
</dbReference>
<keyword evidence="1" id="KW-0679">Respiratory chain</keyword>
<feature type="transmembrane region" description="Helical" evidence="4">
    <location>
        <begin position="67"/>
        <end position="85"/>
    </location>
</feature>
<keyword evidence="1" id="KW-0813">Transport</keyword>
<dbReference type="InterPro" id="IPR023616">
    <property type="entry name" value="Cyt_c_oxase-like_su1_dom"/>
</dbReference>
<comment type="function">
    <text evidence="3">Cytochrome c oxidase is the component of the respiratory chain that catalyzes the reduction of oxygen to water. Subunits 1-3 form the functional core of the enzyme complex. CO I is the catalytic subunit of the enzyme. Electrons originating in cytochrome c are transferred via the copper A center of subunit 2 and heme A of subunit 1 to the bimetallic center formed by heme A3 and copper B.</text>
</comment>
<protein>
    <submittedName>
        <fullName evidence="6">Cytochrome c oxidase subunit I</fullName>
    </submittedName>
</protein>
<keyword evidence="4" id="KW-0472">Membrane</keyword>
<dbReference type="SUPFAM" id="SSF81442">
    <property type="entry name" value="Cytochrome c oxidase subunit I-like"/>
    <property type="match status" value="1"/>
</dbReference>
<dbReference type="Gene3D" id="1.20.210.10">
    <property type="entry name" value="Cytochrome c oxidase-like, subunit I domain"/>
    <property type="match status" value="1"/>
</dbReference>
<sequence>LIRLELAAPGVQFLQGDHQLFNVIISAHAFIMIFFMVMPGLVGGFGNYLLPVQCGAPDMAFPRLNNISFWLLPPSLILLLLSSLVEQGAGTGWTVYPPLSSIQSHSGGSVDLAIFSLHLSGVSSLLGAINFITTVLNMRTNGMGLHKLPLFVWAIFVTAILLLLSLPVLAGKVIVPA</sequence>
<keyword evidence="7" id="KW-1185">Reference proteome</keyword>
<accession>A0A417Y8V5</accession>
<dbReference type="AlphaFoldDB" id="A0A417Y8V5"/>
<dbReference type="Pfam" id="PF00115">
    <property type="entry name" value="COX1"/>
    <property type="match status" value="1"/>
</dbReference>
<dbReference type="GO" id="GO:0009060">
    <property type="term" value="P:aerobic respiration"/>
    <property type="evidence" value="ECO:0007669"/>
    <property type="project" value="InterPro"/>
</dbReference>
<evidence type="ECO:0000256" key="3">
    <source>
        <dbReference type="ARBA" id="ARBA00025218"/>
    </source>
</evidence>